<keyword evidence="1" id="KW-1133">Transmembrane helix</keyword>
<organism evidence="2 3">
    <name type="scientific">Lysobacter firmicutimachus</name>
    <dbReference type="NCBI Taxonomy" id="1792846"/>
    <lineage>
        <taxon>Bacteria</taxon>
        <taxon>Pseudomonadati</taxon>
        <taxon>Pseudomonadota</taxon>
        <taxon>Gammaproteobacteria</taxon>
        <taxon>Lysobacterales</taxon>
        <taxon>Lysobacteraceae</taxon>
        <taxon>Lysobacter</taxon>
    </lineage>
</organism>
<sequence>MAGQPAELLFGAISYSLYLVPPFLVSRLYDAFARFHAEWPPGVAYFACLALSLALVVPASWLIYR</sequence>
<keyword evidence="1" id="KW-0812">Transmembrane</keyword>
<protein>
    <submittedName>
        <fullName evidence="2">Uncharacterized protein</fullName>
    </submittedName>
</protein>
<dbReference type="EMBL" id="JBANDL010000002">
    <property type="protein sequence ID" value="MEI2456575.1"/>
    <property type="molecule type" value="Genomic_DNA"/>
</dbReference>
<gene>
    <name evidence="2" type="ORF">V2J18_18090</name>
</gene>
<dbReference type="Proteomes" id="UP001387215">
    <property type="component" value="Unassembled WGS sequence"/>
</dbReference>
<keyword evidence="1" id="KW-0472">Membrane</keyword>
<proteinExistence type="predicted"/>
<reference evidence="2 3" key="1">
    <citation type="submission" date="2024-02" db="EMBL/GenBank/DDBJ databases">
        <title>Lysobacter Genome Sequencing and Mining.</title>
        <authorList>
            <person name="Bierman J."/>
            <person name="Walker M.C."/>
        </authorList>
    </citation>
    <scope>NUCLEOTIDE SEQUENCE [LARGE SCALE GENOMIC DNA]</scope>
    <source>
        <strain evidence="2 3">PB6250</strain>
    </source>
</reference>
<evidence type="ECO:0000313" key="3">
    <source>
        <dbReference type="Proteomes" id="UP001387215"/>
    </source>
</evidence>
<evidence type="ECO:0000313" key="2">
    <source>
        <dbReference type="EMBL" id="MEI2456575.1"/>
    </source>
</evidence>
<dbReference type="RefSeq" id="WP_064749124.1">
    <property type="nucleotide sequence ID" value="NZ_JBANDL010000002.1"/>
</dbReference>
<comment type="caution">
    <text evidence="2">The sequence shown here is derived from an EMBL/GenBank/DDBJ whole genome shotgun (WGS) entry which is preliminary data.</text>
</comment>
<name>A0ABU8D7R0_9GAMM</name>
<feature type="transmembrane region" description="Helical" evidence="1">
    <location>
        <begin position="7"/>
        <end position="24"/>
    </location>
</feature>
<feature type="transmembrane region" description="Helical" evidence="1">
    <location>
        <begin position="44"/>
        <end position="64"/>
    </location>
</feature>
<keyword evidence="3" id="KW-1185">Reference proteome</keyword>
<evidence type="ECO:0000256" key="1">
    <source>
        <dbReference type="SAM" id="Phobius"/>
    </source>
</evidence>
<accession>A0ABU8D7R0</accession>